<organism evidence="2 3">
    <name type="scientific">Tetrapyrgos nigripes</name>
    <dbReference type="NCBI Taxonomy" id="182062"/>
    <lineage>
        <taxon>Eukaryota</taxon>
        <taxon>Fungi</taxon>
        <taxon>Dikarya</taxon>
        <taxon>Basidiomycota</taxon>
        <taxon>Agaricomycotina</taxon>
        <taxon>Agaricomycetes</taxon>
        <taxon>Agaricomycetidae</taxon>
        <taxon>Agaricales</taxon>
        <taxon>Marasmiineae</taxon>
        <taxon>Marasmiaceae</taxon>
        <taxon>Tetrapyrgos</taxon>
    </lineage>
</organism>
<name>A0A8H5FV48_9AGAR</name>
<evidence type="ECO:0000313" key="2">
    <source>
        <dbReference type="EMBL" id="KAF5349857.1"/>
    </source>
</evidence>
<comment type="caution">
    <text evidence="2">The sequence shown here is derived from an EMBL/GenBank/DDBJ whole genome shotgun (WGS) entry which is preliminary data.</text>
</comment>
<reference evidence="2 3" key="1">
    <citation type="journal article" date="2020" name="ISME J.">
        <title>Uncovering the hidden diversity of litter-decomposition mechanisms in mushroom-forming fungi.</title>
        <authorList>
            <person name="Floudas D."/>
            <person name="Bentzer J."/>
            <person name="Ahren D."/>
            <person name="Johansson T."/>
            <person name="Persson P."/>
            <person name="Tunlid A."/>
        </authorList>
    </citation>
    <scope>NUCLEOTIDE SEQUENCE [LARGE SCALE GENOMIC DNA]</scope>
    <source>
        <strain evidence="2 3">CBS 291.85</strain>
    </source>
</reference>
<evidence type="ECO:0000256" key="1">
    <source>
        <dbReference type="SAM" id="MobiDB-lite"/>
    </source>
</evidence>
<feature type="compositionally biased region" description="Low complexity" evidence="1">
    <location>
        <begin position="44"/>
        <end position="70"/>
    </location>
</feature>
<gene>
    <name evidence="2" type="ORF">D9758_014043</name>
</gene>
<keyword evidence="3" id="KW-1185">Reference proteome</keyword>
<accession>A0A8H5FV48</accession>
<protein>
    <submittedName>
        <fullName evidence="2">Uncharacterized protein</fullName>
    </submittedName>
</protein>
<evidence type="ECO:0000313" key="3">
    <source>
        <dbReference type="Proteomes" id="UP000559256"/>
    </source>
</evidence>
<feature type="region of interest" description="Disordered" evidence="1">
    <location>
        <begin position="23"/>
        <end position="79"/>
    </location>
</feature>
<dbReference type="Proteomes" id="UP000559256">
    <property type="component" value="Unassembled WGS sequence"/>
</dbReference>
<sequence length="121" mass="13191">MKRTSLRKPPAMDLDLSFLSQRLASQEEEANEPTLNLGAETPALYSPSYSPTYSSGSGSSPSPPLLSSSDGYDDYGYEGHHKNKSVLHEYLREELQRAFLESPSVLAGAEGSGDFSVRSFL</sequence>
<proteinExistence type="predicted"/>
<dbReference type="EMBL" id="JAACJM010000078">
    <property type="protein sequence ID" value="KAF5349857.1"/>
    <property type="molecule type" value="Genomic_DNA"/>
</dbReference>
<dbReference type="AlphaFoldDB" id="A0A8H5FV48"/>